<gene>
    <name evidence="2" type="ORF">V757_02960</name>
</gene>
<name>V8G7V4_9BURK</name>
<dbReference type="Pfam" id="PF13276">
    <property type="entry name" value="HTH_21"/>
    <property type="match status" value="1"/>
</dbReference>
<dbReference type="Gene3D" id="3.30.420.10">
    <property type="entry name" value="Ribonuclease H-like superfamily/Ribonuclease H"/>
    <property type="match status" value="1"/>
</dbReference>
<keyword evidence="3" id="KW-1185">Reference proteome</keyword>
<evidence type="ECO:0000313" key="3">
    <source>
        <dbReference type="Proteomes" id="UP000018766"/>
    </source>
</evidence>
<dbReference type="InterPro" id="IPR012337">
    <property type="entry name" value="RNaseH-like_sf"/>
</dbReference>
<proteinExistence type="predicted"/>
<dbReference type="NCBIfam" id="NF033516">
    <property type="entry name" value="transpos_IS3"/>
    <property type="match status" value="1"/>
</dbReference>
<dbReference type="PROSITE" id="PS50994">
    <property type="entry name" value="INTEGRASE"/>
    <property type="match status" value="1"/>
</dbReference>
<dbReference type="SUPFAM" id="SSF53098">
    <property type="entry name" value="Ribonuclease H-like"/>
    <property type="match status" value="1"/>
</dbReference>
<dbReference type="PANTHER" id="PTHR47515:SF2">
    <property type="entry name" value="INTEGRASE CORE DOMAIN PROTEIN"/>
    <property type="match status" value="1"/>
</dbReference>
<dbReference type="InterPro" id="IPR048020">
    <property type="entry name" value="Transpos_IS3"/>
</dbReference>
<dbReference type="InterPro" id="IPR001584">
    <property type="entry name" value="Integrase_cat-core"/>
</dbReference>
<dbReference type="Proteomes" id="UP000018766">
    <property type="component" value="Unassembled WGS sequence"/>
</dbReference>
<dbReference type="Pfam" id="PF13683">
    <property type="entry name" value="rve_3"/>
    <property type="match status" value="1"/>
</dbReference>
<evidence type="ECO:0000313" key="2">
    <source>
        <dbReference type="EMBL" id="ETD72619.1"/>
    </source>
</evidence>
<dbReference type="InterPro" id="IPR025948">
    <property type="entry name" value="HTH-like_dom"/>
</dbReference>
<dbReference type="EMBL" id="AYSV01000043">
    <property type="protein sequence ID" value="ETD72619.1"/>
    <property type="molecule type" value="Genomic_DNA"/>
</dbReference>
<evidence type="ECO:0000259" key="1">
    <source>
        <dbReference type="PROSITE" id="PS50994"/>
    </source>
</evidence>
<dbReference type="GO" id="GO:0003676">
    <property type="term" value="F:nucleic acid binding"/>
    <property type="evidence" value="ECO:0007669"/>
    <property type="project" value="InterPro"/>
</dbReference>
<organism evidence="2 3">
    <name type="scientific">Pelistega indica</name>
    <dbReference type="NCBI Taxonomy" id="1414851"/>
    <lineage>
        <taxon>Bacteria</taxon>
        <taxon>Pseudomonadati</taxon>
        <taxon>Pseudomonadota</taxon>
        <taxon>Betaproteobacteria</taxon>
        <taxon>Burkholderiales</taxon>
        <taxon>Alcaligenaceae</taxon>
        <taxon>Pelistega</taxon>
    </lineage>
</organism>
<feature type="domain" description="Integrase catalytic" evidence="1">
    <location>
        <begin position="108"/>
        <end position="272"/>
    </location>
</feature>
<comment type="caution">
    <text evidence="2">The sequence shown here is derived from an EMBL/GenBank/DDBJ whole genome shotgun (WGS) entry which is preliminary data.</text>
</comment>
<dbReference type="AlphaFoldDB" id="V8G7V4"/>
<dbReference type="PANTHER" id="PTHR47515">
    <property type="entry name" value="LOW CALCIUM RESPONSE LOCUS PROTEIN T"/>
    <property type="match status" value="1"/>
</dbReference>
<protein>
    <submittedName>
        <fullName evidence="2">Transposase IS1400</fullName>
    </submittedName>
</protein>
<reference evidence="2 3" key="1">
    <citation type="submission" date="2013-11" db="EMBL/GenBank/DDBJ databases">
        <title>Genomic analysis of Pelistega sp. HM-7.</title>
        <authorList>
            <person name="Kumbhare S.V."/>
            <person name="Shetty S.A."/>
            <person name="Sharma O."/>
            <person name="Dhotre D.P."/>
        </authorList>
    </citation>
    <scope>NUCLEOTIDE SEQUENCE [LARGE SCALE GENOMIC DNA]</scope>
    <source>
        <strain evidence="2 3">HM-7</strain>
    </source>
</reference>
<dbReference type="PATRIC" id="fig|1414851.3.peg.585"/>
<dbReference type="InterPro" id="IPR036397">
    <property type="entry name" value="RNaseH_sf"/>
</dbReference>
<sequence>MPVETRKAWARDLQARHQVSIVKSCQAVGISRTAYYYRKRQVDDSFVEEVLLRLTERHPRWGFVKCFDRLRALDHTWNHKRVQRVYHQLRLQLRSKRKQRLPARHPMPLTQPVMARSSWSIDFMSDGLTGRRRFRTLNVIDDFNREVLGIDIGVSLPAIRVTRFLDQLGEAHGYPQCIRTDNGPEFTSTEFTQWAQQRGILIDFIEPGCPYQNAYIERFNRTYREEVLDMHLFTTLDQVRWHTEAWINIYNTERPHESLDRLSPVEYRQRAYSTLKLC</sequence>
<accession>V8G7V4</accession>
<dbReference type="GO" id="GO:0015074">
    <property type="term" value="P:DNA integration"/>
    <property type="evidence" value="ECO:0007669"/>
    <property type="project" value="InterPro"/>
</dbReference>